<evidence type="ECO:0000313" key="2">
    <source>
        <dbReference type="Proteomes" id="UP000607197"/>
    </source>
</evidence>
<dbReference type="Proteomes" id="UP000607197">
    <property type="component" value="Unassembled WGS sequence"/>
</dbReference>
<dbReference type="RefSeq" id="WP_188976051.1">
    <property type="nucleotide sequence ID" value="NZ_BMPG01000001.1"/>
</dbReference>
<organism evidence="1 2">
    <name type="scientific">Halocalculus aciditolerans</name>
    <dbReference type="NCBI Taxonomy" id="1383812"/>
    <lineage>
        <taxon>Archaea</taxon>
        <taxon>Methanobacteriati</taxon>
        <taxon>Methanobacteriota</taxon>
        <taxon>Stenosarchaea group</taxon>
        <taxon>Halobacteria</taxon>
        <taxon>Halobacteriales</taxon>
        <taxon>Halobacteriaceae</taxon>
        <taxon>Halocalculus</taxon>
    </lineage>
</organism>
<dbReference type="OrthoDB" id="256252at2157"/>
<dbReference type="AlphaFoldDB" id="A0A830FG46"/>
<gene>
    <name evidence="1" type="ORF">GCM10009039_07870</name>
</gene>
<protein>
    <submittedName>
        <fullName evidence="1">Uncharacterized protein</fullName>
    </submittedName>
</protein>
<reference evidence="1" key="1">
    <citation type="journal article" date="2014" name="Int. J. Syst. Evol. Microbiol.">
        <title>Complete genome sequence of Corynebacterium casei LMG S-19264T (=DSM 44701T), isolated from a smear-ripened cheese.</title>
        <authorList>
            <consortium name="US DOE Joint Genome Institute (JGI-PGF)"/>
            <person name="Walter F."/>
            <person name="Albersmeier A."/>
            <person name="Kalinowski J."/>
            <person name="Ruckert C."/>
        </authorList>
    </citation>
    <scope>NUCLEOTIDE SEQUENCE</scope>
    <source>
        <strain evidence="1">JCM 19596</strain>
    </source>
</reference>
<accession>A0A830FG46</accession>
<keyword evidence="2" id="KW-1185">Reference proteome</keyword>
<dbReference type="InterPro" id="IPR055944">
    <property type="entry name" value="DUF7522"/>
</dbReference>
<dbReference type="Pfam" id="PF24366">
    <property type="entry name" value="DUF7522"/>
    <property type="match status" value="1"/>
</dbReference>
<sequence>MSDQLLGDGPRDRLVTVARTALGDSLRSATYFTHNDYEQIYLRSDLERDADLMAFIGAEWQDYNVTQGAYSNSELGEYQFTIRAFDNGYLVRITRSDRGVFVTTDGITMQDFRSAAESVDDILGDLAGESRQ</sequence>
<reference evidence="1" key="2">
    <citation type="submission" date="2020-09" db="EMBL/GenBank/DDBJ databases">
        <authorList>
            <person name="Sun Q."/>
            <person name="Ohkuma M."/>
        </authorList>
    </citation>
    <scope>NUCLEOTIDE SEQUENCE</scope>
    <source>
        <strain evidence="1">JCM 19596</strain>
    </source>
</reference>
<proteinExistence type="predicted"/>
<evidence type="ECO:0000313" key="1">
    <source>
        <dbReference type="EMBL" id="GGL52017.1"/>
    </source>
</evidence>
<comment type="caution">
    <text evidence="1">The sequence shown here is derived from an EMBL/GenBank/DDBJ whole genome shotgun (WGS) entry which is preliminary data.</text>
</comment>
<name>A0A830FG46_9EURY</name>
<dbReference type="EMBL" id="BMPG01000001">
    <property type="protein sequence ID" value="GGL52017.1"/>
    <property type="molecule type" value="Genomic_DNA"/>
</dbReference>